<evidence type="ECO:0000313" key="4">
    <source>
        <dbReference type="Proteomes" id="UP001642405"/>
    </source>
</evidence>
<feature type="region of interest" description="Disordered" evidence="1">
    <location>
        <begin position="1"/>
        <end position="105"/>
    </location>
</feature>
<name>A0ABP0APP3_9PEZI</name>
<sequence>MTGTTETLHASVQTKSPIVAVGRRSRPKPDVRIKGGRPKGWKPGMSYREVALRNAGVDPNDPSLPPEVLLPPRARKQGRPPGRPRLPGRPKVKVKPSQSLGYKRIGRPPIQSIDAVQRSIFDAGQACFAPFMCEWAGCRAELQNMATLRRHVAFVHGRPSSAVKTCQWRRCANRVPAVQYKDEADTDADGRTFLEHMDYQHLAPLLWHRGDGFANTGHIGPPPTPAAAALLTKTRARDEMKPKTEDGNKSRTLMSSMAPMDKGASANTAPEIPLDGIPMADLPRYLLDDKGKQVTPLLRDTVLEASPIFWTQEERERRLKDLYRQQQQNLNKRPVRSLGRVI</sequence>
<evidence type="ECO:0000256" key="1">
    <source>
        <dbReference type="SAM" id="MobiDB-lite"/>
    </source>
</evidence>
<dbReference type="Proteomes" id="UP001642405">
    <property type="component" value="Unassembled WGS sequence"/>
</dbReference>
<feature type="compositionally biased region" description="Polar residues" evidence="1">
    <location>
        <begin position="1"/>
        <end position="16"/>
    </location>
</feature>
<proteinExistence type="predicted"/>
<comment type="caution">
    <text evidence="3">The sequence shown here is derived from an EMBL/GenBank/DDBJ whole genome shotgun (WGS) entry which is preliminary data.</text>
</comment>
<organism evidence="3 4">
    <name type="scientific">Sporothrix curviconia</name>
    <dbReference type="NCBI Taxonomy" id="1260050"/>
    <lineage>
        <taxon>Eukaryota</taxon>
        <taxon>Fungi</taxon>
        <taxon>Dikarya</taxon>
        <taxon>Ascomycota</taxon>
        <taxon>Pezizomycotina</taxon>
        <taxon>Sordariomycetes</taxon>
        <taxon>Sordariomycetidae</taxon>
        <taxon>Ophiostomatales</taxon>
        <taxon>Ophiostomataceae</taxon>
        <taxon>Sporothrix</taxon>
    </lineage>
</organism>
<accession>A0ABP0APP3</accession>
<evidence type="ECO:0000259" key="2">
    <source>
        <dbReference type="PROSITE" id="PS00028"/>
    </source>
</evidence>
<gene>
    <name evidence="3" type="ORF">SCUCBS95973_000362</name>
</gene>
<dbReference type="PROSITE" id="PS00028">
    <property type="entry name" value="ZINC_FINGER_C2H2_1"/>
    <property type="match status" value="1"/>
</dbReference>
<evidence type="ECO:0000313" key="3">
    <source>
        <dbReference type="EMBL" id="CAK7209210.1"/>
    </source>
</evidence>
<feature type="domain" description="C2H2-type" evidence="2">
    <location>
        <begin position="133"/>
        <end position="156"/>
    </location>
</feature>
<dbReference type="InterPro" id="IPR013087">
    <property type="entry name" value="Znf_C2H2_type"/>
</dbReference>
<keyword evidence="4" id="KW-1185">Reference proteome</keyword>
<protein>
    <recommendedName>
        <fullName evidence="2">C2H2-type domain-containing protein</fullName>
    </recommendedName>
</protein>
<dbReference type="EMBL" id="CAWUHB010000002">
    <property type="protein sequence ID" value="CAK7209210.1"/>
    <property type="molecule type" value="Genomic_DNA"/>
</dbReference>
<reference evidence="3 4" key="1">
    <citation type="submission" date="2024-01" db="EMBL/GenBank/DDBJ databases">
        <authorList>
            <person name="Allen C."/>
            <person name="Tagirdzhanova G."/>
        </authorList>
    </citation>
    <scope>NUCLEOTIDE SEQUENCE [LARGE SCALE GENOMIC DNA]</scope>
</reference>